<dbReference type="OrthoDB" id="9946827at2759"/>
<comment type="caution">
    <text evidence="10">The sequence shown here is derived from an EMBL/GenBank/DDBJ whole genome shotgun (WGS) entry which is preliminary data.</text>
</comment>
<dbReference type="FunFam" id="4.10.280.10:FF:000047">
    <property type="entry name" value="mesoderm posterior protein 1"/>
    <property type="match status" value="1"/>
</dbReference>
<dbReference type="InterPro" id="IPR036638">
    <property type="entry name" value="HLH_DNA-bd_sf"/>
</dbReference>
<evidence type="ECO:0000256" key="8">
    <source>
        <dbReference type="SAM" id="MobiDB-lite"/>
    </source>
</evidence>
<dbReference type="GO" id="GO:0003007">
    <property type="term" value="P:heart morphogenesis"/>
    <property type="evidence" value="ECO:0007669"/>
    <property type="project" value="TreeGrafter"/>
</dbReference>
<evidence type="ECO:0000256" key="2">
    <source>
        <dbReference type="ARBA" id="ARBA00022473"/>
    </source>
</evidence>
<dbReference type="PANTHER" id="PTHR20937">
    <property type="entry name" value="IP14615P"/>
    <property type="match status" value="1"/>
</dbReference>
<evidence type="ECO:0000313" key="10">
    <source>
        <dbReference type="EMBL" id="ROL54566.1"/>
    </source>
</evidence>
<evidence type="ECO:0000256" key="7">
    <source>
        <dbReference type="ARBA" id="ARBA00023242"/>
    </source>
</evidence>
<reference evidence="10 11" key="1">
    <citation type="submission" date="2018-10" db="EMBL/GenBank/DDBJ databases">
        <title>Genome assembly for a Yunnan-Guizhou Plateau 3E fish, Anabarilius grahami (Regan), and its evolutionary and genetic applications.</title>
        <authorList>
            <person name="Jiang W."/>
        </authorList>
    </citation>
    <scope>NUCLEOTIDE SEQUENCE [LARGE SCALE GENOMIC DNA]</scope>
    <source>
        <strain evidence="10">AG-KIZ</strain>
        <tissue evidence="10">Muscle</tissue>
    </source>
</reference>
<evidence type="ECO:0000256" key="6">
    <source>
        <dbReference type="ARBA" id="ARBA00023163"/>
    </source>
</evidence>
<dbReference type="SMART" id="SM00353">
    <property type="entry name" value="HLH"/>
    <property type="match status" value="2"/>
</dbReference>
<dbReference type="GO" id="GO:0007219">
    <property type="term" value="P:Notch signaling pathway"/>
    <property type="evidence" value="ECO:0007669"/>
    <property type="project" value="UniProtKB-KW"/>
</dbReference>
<keyword evidence="11" id="KW-1185">Reference proteome</keyword>
<name>A0A3N0Z7Z1_ANAGA</name>
<keyword evidence="4" id="KW-0805">Transcription regulation</keyword>
<accession>A0A3N0Z7Z1</accession>
<dbReference type="GO" id="GO:0005634">
    <property type="term" value="C:nucleus"/>
    <property type="evidence" value="ECO:0007669"/>
    <property type="project" value="UniProtKB-SubCell"/>
</dbReference>
<evidence type="ECO:0000256" key="1">
    <source>
        <dbReference type="ARBA" id="ARBA00004123"/>
    </source>
</evidence>
<feature type="compositionally biased region" description="Polar residues" evidence="8">
    <location>
        <begin position="36"/>
        <end position="52"/>
    </location>
</feature>
<keyword evidence="6" id="KW-0804">Transcription</keyword>
<dbReference type="GO" id="GO:0001707">
    <property type="term" value="P:mesoderm formation"/>
    <property type="evidence" value="ECO:0007669"/>
    <property type="project" value="TreeGrafter"/>
</dbReference>
<evidence type="ECO:0000259" key="9">
    <source>
        <dbReference type="PROSITE" id="PS50888"/>
    </source>
</evidence>
<dbReference type="SUPFAM" id="SSF47459">
    <property type="entry name" value="HLH, helix-loop-helix DNA-binding domain"/>
    <property type="match status" value="2"/>
</dbReference>
<protein>
    <submittedName>
        <fullName evidence="10">Mesoderm posterior protein 1</fullName>
    </submittedName>
</protein>
<keyword evidence="5" id="KW-0238">DNA-binding</keyword>
<proteinExistence type="predicted"/>
<organism evidence="10 11">
    <name type="scientific">Anabarilius grahami</name>
    <name type="common">Kanglang fish</name>
    <name type="synonym">Barilius grahami</name>
    <dbReference type="NCBI Taxonomy" id="495550"/>
    <lineage>
        <taxon>Eukaryota</taxon>
        <taxon>Metazoa</taxon>
        <taxon>Chordata</taxon>
        <taxon>Craniata</taxon>
        <taxon>Vertebrata</taxon>
        <taxon>Euteleostomi</taxon>
        <taxon>Actinopterygii</taxon>
        <taxon>Neopterygii</taxon>
        <taxon>Teleostei</taxon>
        <taxon>Ostariophysi</taxon>
        <taxon>Cypriniformes</taxon>
        <taxon>Xenocyprididae</taxon>
        <taxon>Xenocypridinae</taxon>
        <taxon>Xenocypridinae incertae sedis</taxon>
        <taxon>Anabarilius</taxon>
    </lineage>
</organism>
<dbReference type="GO" id="GO:0000978">
    <property type="term" value="F:RNA polymerase II cis-regulatory region sequence-specific DNA binding"/>
    <property type="evidence" value="ECO:0007669"/>
    <property type="project" value="TreeGrafter"/>
</dbReference>
<evidence type="ECO:0000256" key="5">
    <source>
        <dbReference type="ARBA" id="ARBA00023125"/>
    </source>
</evidence>
<dbReference type="AlphaFoldDB" id="A0A3N0Z7Z1"/>
<dbReference type="GO" id="GO:0046983">
    <property type="term" value="F:protein dimerization activity"/>
    <property type="evidence" value="ECO:0007669"/>
    <property type="project" value="InterPro"/>
</dbReference>
<comment type="subcellular location">
    <subcellularLocation>
        <location evidence="1">Nucleus</location>
    </subcellularLocation>
</comment>
<keyword evidence="2" id="KW-0217">Developmental protein</keyword>
<feature type="compositionally biased region" description="Basic residues" evidence="8">
    <location>
        <begin position="77"/>
        <end position="87"/>
    </location>
</feature>
<dbReference type="PANTHER" id="PTHR20937:SF18">
    <property type="entry name" value="BHLH TRANSCRIPTION FACTOR MESP-B-RELATED"/>
    <property type="match status" value="1"/>
</dbReference>
<evidence type="ECO:0000256" key="3">
    <source>
        <dbReference type="ARBA" id="ARBA00022976"/>
    </source>
</evidence>
<gene>
    <name evidence="10" type="ORF">DPX16_11741</name>
</gene>
<dbReference type="PROSITE" id="PS50888">
    <property type="entry name" value="BHLH"/>
    <property type="match status" value="2"/>
</dbReference>
<dbReference type="GO" id="GO:0000981">
    <property type="term" value="F:DNA-binding transcription factor activity, RNA polymerase II-specific"/>
    <property type="evidence" value="ECO:0007669"/>
    <property type="project" value="TreeGrafter"/>
</dbReference>
<evidence type="ECO:0000313" key="11">
    <source>
        <dbReference type="Proteomes" id="UP000281406"/>
    </source>
</evidence>
<dbReference type="CDD" id="cd18938">
    <property type="entry name" value="bHLH_TS_Mesp"/>
    <property type="match status" value="1"/>
</dbReference>
<sequence length="453" mass="51027">MDMSSPLLRYFTQNSWSCPSSDSEIYNISSPEAVSPTSYMDFSPSAQLQNSSSPPPRDAKAPISGSLHQDGACSRVGTRRTRSKNPSKQRQSASEKEKLRMRDLTKALHHLRTYLPPSVAPVGQTLTKIETLRLTIRYISYLSAQLGLSEDSLCQMRDLRASRYQESSQYQSYSTAEYWGLSTSHQELCQSTFRPSEHVLRQTEMDCHQDFMGMETPAYDDSFNSSSESLLESPFSSIDSGCFSPPTSCWGAGRQPEAAEKTDVDCIPAKNQRIILAAEGKRRSRSKNPGTKRQTASEREKLRMRDLTKALLHLRTYLPPSVAPPGQTLTKIETLHLTISYISYLSSQLEQSETSNHETTPRCYTQDTSDRLQSGLLSETWCLDGVQEPVQDNVQYCPTFAAFSDSTQQMENNFPSTSHFRDTQSYMLTMAHHLIKLNTCQKKRDIACHGPMK</sequence>
<dbReference type="GO" id="GO:0032525">
    <property type="term" value="P:somite rostral/caudal axis specification"/>
    <property type="evidence" value="ECO:0007669"/>
    <property type="project" value="TreeGrafter"/>
</dbReference>
<feature type="domain" description="BHLH" evidence="9">
    <location>
        <begin position="291"/>
        <end position="345"/>
    </location>
</feature>
<feature type="domain" description="BHLH" evidence="9">
    <location>
        <begin position="88"/>
        <end position="142"/>
    </location>
</feature>
<keyword evidence="3" id="KW-0914">Notch signaling pathway</keyword>
<keyword evidence="7" id="KW-0539">Nucleus</keyword>
<dbReference type="Gene3D" id="4.10.280.10">
    <property type="entry name" value="Helix-loop-helix DNA-binding domain"/>
    <property type="match status" value="2"/>
</dbReference>
<dbReference type="Pfam" id="PF00010">
    <property type="entry name" value="HLH"/>
    <property type="match status" value="2"/>
</dbReference>
<dbReference type="EMBL" id="RJVU01006614">
    <property type="protein sequence ID" value="ROL54566.1"/>
    <property type="molecule type" value="Genomic_DNA"/>
</dbReference>
<feature type="region of interest" description="Disordered" evidence="8">
    <location>
        <begin position="277"/>
        <end position="301"/>
    </location>
</feature>
<dbReference type="InterPro" id="IPR011598">
    <property type="entry name" value="bHLH_dom"/>
</dbReference>
<dbReference type="Proteomes" id="UP000281406">
    <property type="component" value="Unassembled WGS sequence"/>
</dbReference>
<feature type="region of interest" description="Disordered" evidence="8">
    <location>
        <begin position="36"/>
        <end position="99"/>
    </location>
</feature>
<dbReference type="InterPro" id="IPR040259">
    <property type="entry name" value="Mesogenin/MesP"/>
</dbReference>
<evidence type="ECO:0000256" key="4">
    <source>
        <dbReference type="ARBA" id="ARBA00023015"/>
    </source>
</evidence>